<dbReference type="InterPro" id="IPR003961">
    <property type="entry name" value="FN3_dom"/>
</dbReference>
<name>A0AAD5KUJ4_9CRUS</name>
<dbReference type="SMART" id="SM00327">
    <property type="entry name" value="VWA"/>
    <property type="match status" value="1"/>
</dbReference>
<feature type="signal peptide" evidence="3">
    <location>
        <begin position="1"/>
        <end position="26"/>
    </location>
</feature>
<gene>
    <name evidence="5" type="ORF">GHT06_013831</name>
</gene>
<evidence type="ECO:0000313" key="5">
    <source>
        <dbReference type="EMBL" id="KAI9559824.1"/>
    </source>
</evidence>
<dbReference type="PANTHER" id="PTHR10579">
    <property type="entry name" value="CALCIUM-ACTIVATED CHLORIDE CHANNEL REGULATOR"/>
    <property type="match status" value="1"/>
</dbReference>
<dbReference type="InterPro" id="IPR002035">
    <property type="entry name" value="VWF_A"/>
</dbReference>
<proteinExistence type="predicted"/>
<keyword evidence="6" id="KW-1185">Reference proteome</keyword>
<dbReference type="NCBIfam" id="NF041940">
    <property type="entry name" value="choice_anch_X"/>
    <property type="match status" value="1"/>
</dbReference>
<evidence type="ECO:0000256" key="3">
    <source>
        <dbReference type="SAM" id="SignalP"/>
    </source>
</evidence>
<dbReference type="InterPro" id="IPR051266">
    <property type="entry name" value="CLCR"/>
</dbReference>
<dbReference type="Proteomes" id="UP000820818">
    <property type="component" value="Linkage Group LG4"/>
</dbReference>
<dbReference type="CDD" id="cd00198">
    <property type="entry name" value="vWFA"/>
    <property type="match status" value="1"/>
</dbReference>
<evidence type="ECO:0000256" key="2">
    <source>
        <dbReference type="SAM" id="Phobius"/>
    </source>
</evidence>
<dbReference type="SUPFAM" id="SSF49265">
    <property type="entry name" value="Fibronectin type III"/>
    <property type="match status" value="1"/>
</dbReference>
<dbReference type="GO" id="GO:0005576">
    <property type="term" value="C:extracellular region"/>
    <property type="evidence" value="ECO:0007669"/>
    <property type="project" value="UniProtKB-SubCell"/>
</dbReference>
<dbReference type="PANTHER" id="PTHR10579:SF177">
    <property type="entry name" value="CALCIUM-ACTIVATED CHLORIDE CHANNEL REGULATOR 4-LIKE PROTEIN"/>
    <property type="match status" value="1"/>
</dbReference>
<feature type="transmembrane region" description="Helical" evidence="2">
    <location>
        <begin position="934"/>
        <end position="956"/>
    </location>
</feature>
<dbReference type="Gene3D" id="2.60.40.10">
    <property type="entry name" value="Immunoglobulins"/>
    <property type="match status" value="1"/>
</dbReference>
<comment type="caution">
    <text evidence="5">The sequence shown here is derived from an EMBL/GenBank/DDBJ whole genome shotgun (WGS) entry which is preliminary data.</text>
</comment>
<dbReference type="Pfam" id="PF08434">
    <property type="entry name" value="CLCA"/>
    <property type="match status" value="1"/>
</dbReference>
<evidence type="ECO:0000259" key="4">
    <source>
        <dbReference type="PROSITE" id="PS50234"/>
    </source>
</evidence>
<feature type="domain" description="VWFA" evidence="4">
    <location>
        <begin position="321"/>
        <end position="496"/>
    </location>
</feature>
<dbReference type="SUPFAM" id="SSF53300">
    <property type="entry name" value="vWA-like"/>
    <property type="match status" value="1"/>
</dbReference>
<dbReference type="InterPro" id="IPR036465">
    <property type="entry name" value="vWFA_dom_sf"/>
</dbReference>
<dbReference type="InterPro" id="IPR036116">
    <property type="entry name" value="FN3_sf"/>
</dbReference>
<dbReference type="GO" id="GO:0032991">
    <property type="term" value="C:protein-containing complex"/>
    <property type="evidence" value="ECO:0007669"/>
    <property type="project" value="UniProtKB-ARBA"/>
</dbReference>
<organism evidence="5 6">
    <name type="scientific">Daphnia sinensis</name>
    <dbReference type="NCBI Taxonomy" id="1820382"/>
    <lineage>
        <taxon>Eukaryota</taxon>
        <taxon>Metazoa</taxon>
        <taxon>Ecdysozoa</taxon>
        <taxon>Arthropoda</taxon>
        <taxon>Crustacea</taxon>
        <taxon>Branchiopoda</taxon>
        <taxon>Diplostraca</taxon>
        <taxon>Cladocera</taxon>
        <taxon>Anomopoda</taxon>
        <taxon>Daphniidae</taxon>
        <taxon>Daphnia</taxon>
        <taxon>Daphnia similis group</taxon>
    </lineage>
</organism>
<sequence length="977" mass="107890">MDTTMLTRWFALVLAIHCTGWMDSSAATRVDIVDNGYVNLVFAISDAVPQDQSGIIISNIKKMIIEASPVLYVATGDRAYFKSVRILIPNSWKDVQGATASSWETFEKADVIVDTPNVKHKNTPYTQQTRGCGEPGEKIHLTPEYVATLDKEKNVQMYGKPGKVFVHEWAHYRYGVFNEYGTPDEDKYPLFYQGHNKLMPNLCTDIPPVFTLYDESKNSPNCKTDSVTNLYDKNCRYRLDKNFKPRSSLMANHSLDSVSHFCNETTHNKMAKTAHNTMCGGESVTSVMMRNPDFAKNKTKQVDLDKMPTNFTIVRSKGSKRFVLVVDVSASMRINNRIDKVGEAMRSWIKNDLPSGSKLGIVSFSWYPHILSELKVVNDLKSRQEMMKVLPTELFSATCIGCGLDLAVKMLSETKDEEKGGTIVLVTDGKNSPGYLDIAAVQKDVVKAGVRVISVGFGKEADNNIENLADLTDGKSYFIHDDDSSEALEQAFLGACTQQWNVQNSELKFKLFEEKVEANKVTNVEGSFNVDPMVGHNLKLTVFNLEKQTNLESMHLVDPQGNVFSSFEWQGTTAASVTVNLAKMGKWNLKVKFSRAQSALPLVTVTTQVQPTVKVPITTICKVPQGAYIEDANKQKIRIHADVRKGTSPVLGAKVKAFLVKPNAESEILDLMDDGANADTMANDGVYSKFYTGATVKGRYTVKCQVVSNDDTLISQGFFGSASLQLHGTDKVFDGSDERIPLHNFTRIASGGSFQVGTPVSSYDAYPPGNVRDLSVTLVNDTVTNVTVELKWTAPGDELDTGTVSHYELKYSEIADDVMNSNFDDESPVRKRRSVIKEDDLVAGSLEPIEAGSLQTATFRLTEVRPGRPYYVTLRAVDKADNAGPVSNLGVFFVSDKSSLLIRDDFNVKFEGSSGFETRDIVNVNQSGFHVTSLLLAGIGLILIACLCVTLLMAIIKHARAPPVYVGVPTNKNHDFP</sequence>
<dbReference type="InterPro" id="IPR013783">
    <property type="entry name" value="Ig-like_fold"/>
</dbReference>
<dbReference type="Gene3D" id="3.40.50.410">
    <property type="entry name" value="von Willebrand factor, type A domain"/>
    <property type="match status" value="1"/>
</dbReference>
<dbReference type="EMBL" id="WJBH02000004">
    <property type="protein sequence ID" value="KAI9559824.1"/>
    <property type="molecule type" value="Genomic_DNA"/>
</dbReference>
<evidence type="ECO:0000256" key="1">
    <source>
        <dbReference type="ARBA" id="ARBA00004239"/>
    </source>
</evidence>
<protein>
    <recommendedName>
        <fullName evidence="4">VWFA domain-containing protein</fullName>
    </recommendedName>
</protein>
<dbReference type="CDD" id="cd00063">
    <property type="entry name" value="FN3"/>
    <property type="match status" value="1"/>
</dbReference>
<dbReference type="PROSITE" id="PS50234">
    <property type="entry name" value="VWFA"/>
    <property type="match status" value="1"/>
</dbReference>
<keyword evidence="3" id="KW-0732">Signal</keyword>
<reference evidence="5 6" key="1">
    <citation type="submission" date="2022-05" db="EMBL/GenBank/DDBJ databases">
        <title>A multi-omics perspective on studying reproductive biology in Daphnia sinensis.</title>
        <authorList>
            <person name="Jia J."/>
        </authorList>
    </citation>
    <scope>NUCLEOTIDE SEQUENCE [LARGE SCALE GENOMIC DNA]</scope>
    <source>
        <strain evidence="5 6">WSL</strain>
    </source>
</reference>
<keyword evidence="2" id="KW-0812">Transmembrane</keyword>
<accession>A0AAD5KUJ4</accession>
<dbReference type="InterPro" id="IPR013642">
    <property type="entry name" value="CLCA_N"/>
</dbReference>
<keyword evidence="2" id="KW-0472">Membrane</keyword>
<dbReference type="AlphaFoldDB" id="A0AAD5KUJ4"/>
<feature type="chain" id="PRO_5041954574" description="VWFA domain-containing protein" evidence="3">
    <location>
        <begin position="27"/>
        <end position="977"/>
    </location>
</feature>
<evidence type="ECO:0000313" key="6">
    <source>
        <dbReference type="Proteomes" id="UP000820818"/>
    </source>
</evidence>
<comment type="subcellular location">
    <subcellularLocation>
        <location evidence="1">Secreted</location>
        <location evidence="1">Extracellular space</location>
    </subcellularLocation>
</comment>
<dbReference type="SMART" id="SM00060">
    <property type="entry name" value="FN3"/>
    <property type="match status" value="1"/>
</dbReference>
<dbReference type="Pfam" id="PF00092">
    <property type="entry name" value="VWA"/>
    <property type="match status" value="1"/>
</dbReference>
<keyword evidence="2" id="KW-1133">Transmembrane helix</keyword>